<name>A0ABW4NDE3_9SPHN</name>
<keyword evidence="3" id="KW-1185">Reference proteome</keyword>
<dbReference type="InterPro" id="IPR029060">
    <property type="entry name" value="PIN-like_dom_sf"/>
</dbReference>
<gene>
    <name evidence="2" type="ORF">ACFSC3_07150</name>
</gene>
<accession>A0ABW4NDE3</accession>
<protein>
    <submittedName>
        <fullName evidence="2">Type II toxin-antitoxin system VapC family toxin</fullName>
    </submittedName>
</protein>
<sequence length="131" mass="14208">MTIFVDASAIIAMIAGEPEGNGFALAIRADGDAIWSAVACWEAVRGLHKAKDISFDAARREVEALAVAMPFRLVDIGDEERDMALVAYERYGKGRHDAKLNMGDCFAYACARTNGAKLLYKGDDFSKTDLA</sequence>
<feature type="domain" description="PIN" evidence="1">
    <location>
        <begin position="3"/>
        <end position="129"/>
    </location>
</feature>
<dbReference type="EMBL" id="JBHUFC010000003">
    <property type="protein sequence ID" value="MFD1787345.1"/>
    <property type="molecule type" value="Genomic_DNA"/>
</dbReference>
<reference evidence="3" key="1">
    <citation type="journal article" date="2019" name="Int. J. Syst. Evol. Microbiol.">
        <title>The Global Catalogue of Microorganisms (GCM) 10K type strain sequencing project: providing services to taxonomists for standard genome sequencing and annotation.</title>
        <authorList>
            <consortium name="The Broad Institute Genomics Platform"/>
            <consortium name="The Broad Institute Genome Sequencing Center for Infectious Disease"/>
            <person name="Wu L."/>
            <person name="Ma J."/>
        </authorList>
    </citation>
    <scope>NUCLEOTIDE SEQUENCE [LARGE SCALE GENOMIC DNA]</scope>
    <source>
        <strain evidence="3">Q85</strain>
    </source>
</reference>
<evidence type="ECO:0000313" key="3">
    <source>
        <dbReference type="Proteomes" id="UP001597283"/>
    </source>
</evidence>
<dbReference type="RefSeq" id="WP_380939733.1">
    <property type="nucleotide sequence ID" value="NZ_JBHUFC010000003.1"/>
</dbReference>
<organism evidence="2 3">
    <name type="scientific">Sphingomonas floccifaciens</name>
    <dbReference type="NCBI Taxonomy" id="1844115"/>
    <lineage>
        <taxon>Bacteria</taxon>
        <taxon>Pseudomonadati</taxon>
        <taxon>Pseudomonadota</taxon>
        <taxon>Alphaproteobacteria</taxon>
        <taxon>Sphingomonadales</taxon>
        <taxon>Sphingomonadaceae</taxon>
        <taxon>Sphingomonas</taxon>
    </lineage>
</organism>
<dbReference type="CDD" id="cd09871">
    <property type="entry name" value="PIN_MtVapC28-VapC30-like"/>
    <property type="match status" value="1"/>
</dbReference>
<dbReference type="SUPFAM" id="SSF88723">
    <property type="entry name" value="PIN domain-like"/>
    <property type="match status" value="1"/>
</dbReference>
<evidence type="ECO:0000313" key="2">
    <source>
        <dbReference type="EMBL" id="MFD1787345.1"/>
    </source>
</evidence>
<dbReference type="Pfam" id="PF01850">
    <property type="entry name" value="PIN"/>
    <property type="match status" value="1"/>
</dbReference>
<evidence type="ECO:0000259" key="1">
    <source>
        <dbReference type="Pfam" id="PF01850"/>
    </source>
</evidence>
<comment type="caution">
    <text evidence="2">The sequence shown here is derived from an EMBL/GenBank/DDBJ whole genome shotgun (WGS) entry which is preliminary data.</text>
</comment>
<dbReference type="InterPro" id="IPR002716">
    <property type="entry name" value="PIN_dom"/>
</dbReference>
<proteinExistence type="predicted"/>
<dbReference type="Proteomes" id="UP001597283">
    <property type="component" value="Unassembled WGS sequence"/>
</dbReference>
<dbReference type="Gene3D" id="3.40.50.1010">
    <property type="entry name" value="5'-nuclease"/>
    <property type="match status" value="1"/>
</dbReference>